<dbReference type="EMBL" id="CP060054">
    <property type="protein sequence ID" value="QNE07705.1"/>
    <property type="molecule type" value="Genomic_DNA"/>
</dbReference>
<name>A0A7G6W140_9SPHN</name>
<dbReference type="RefSeq" id="WP_185886143.1">
    <property type="nucleotide sequence ID" value="NZ_CP060054.1"/>
</dbReference>
<protein>
    <submittedName>
        <fullName evidence="1">Uncharacterized protein</fullName>
    </submittedName>
</protein>
<organism evidence="1 2">
    <name type="scientific">Croceicoccus marinus</name>
    <dbReference type="NCBI Taxonomy" id="450378"/>
    <lineage>
        <taxon>Bacteria</taxon>
        <taxon>Pseudomonadati</taxon>
        <taxon>Pseudomonadota</taxon>
        <taxon>Alphaproteobacteria</taxon>
        <taxon>Sphingomonadales</taxon>
        <taxon>Erythrobacteraceae</taxon>
        <taxon>Croceicoccus</taxon>
    </lineage>
</organism>
<evidence type="ECO:0000313" key="2">
    <source>
        <dbReference type="Proteomes" id="UP000515297"/>
    </source>
</evidence>
<evidence type="ECO:0000313" key="1">
    <source>
        <dbReference type="EMBL" id="QNE07705.1"/>
    </source>
</evidence>
<keyword evidence="1" id="KW-0614">Plasmid</keyword>
<proteinExistence type="predicted"/>
<gene>
    <name evidence="1" type="ORF">H4O24_19975</name>
</gene>
<accession>A0A7G6W140</accession>
<geneLocation type="plasmid" evidence="1 2">
    <name>plas2</name>
</geneLocation>
<dbReference type="Proteomes" id="UP000515297">
    <property type="component" value="Plasmid plas2"/>
</dbReference>
<dbReference type="AlphaFoldDB" id="A0A7G6W140"/>
<sequence>MSITFSIRSDTQPQAQPAPVTARQLAAFRSFARERGELVGTDALDDAGYLAFEFEARVCPWSWATVAGIFGDSEAVIAVVEEAQFEGLNVRFWKDPDTATIMMGVANRADGTREMNLANGNAYALLDALGAPRDACGEIDLDELVNAIGDPATRRHLERQGMSTYLDQLDTMAAAPSAQGKRLVWA</sequence>
<reference evidence="1 2" key="1">
    <citation type="submission" date="2020-08" db="EMBL/GenBank/DDBJ databases">
        <authorList>
            <person name="Liu G."/>
            <person name="Sun C."/>
        </authorList>
    </citation>
    <scope>NUCLEOTIDE SEQUENCE [LARGE SCALE GENOMIC DNA]</scope>
    <source>
        <strain evidence="1 2">OT19</strain>
        <plasmid evidence="1 2">plas2</plasmid>
    </source>
</reference>